<dbReference type="PANTHER" id="PTHR24296">
    <property type="entry name" value="CYTOCHROME P450"/>
    <property type="match status" value="1"/>
</dbReference>
<evidence type="ECO:0000313" key="5">
    <source>
        <dbReference type="EMBL" id="ADE75941.1"/>
    </source>
</evidence>
<dbReference type="GO" id="GO:0005506">
    <property type="term" value="F:iron ion binding"/>
    <property type="evidence" value="ECO:0007669"/>
    <property type="project" value="InterPro"/>
</dbReference>
<evidence type="ECO:0000256" key="2">
    <source>
        <dbReference type="ARBA" id="ARBA00022723"/>
    </source>
</evidence>
<keyword evidence="2" id="KW-0479">Metal-binding</keyword>
<dbReference type="AlphaFoldDB" id="D5A8S2"/>
<keyword evidence="3" id="KW-0560">Oxidoreductase</keyword>
<reference evidence="5" key="1">
    <citation type="submission" date="2010-04" db="EMBL/GenBank/DDBJ databases">
        <authorList>
            <person name="Reid K.E."/>
            <person name="Liao N."/>
            <person name="Chan S."/>
            <person name="Docking R."/>
            <person name="Taylor G."/>
            <person name="Moore R."/>
            <person name="Mayo M."/>
            <person name="Munro S."/>
            <person name="King J."/>
            <person name="Yanchuk A."/>
            <person name="Holt R."/>
            <person name="Jones S."/>
            <person name="Marra M."/>
            <person name="Ritland C.E."/>
            <person name="Ritland K."/>
            <person name="Bohlmann J."/>
        </authorList>
    </citation>
    <scope>NUCLEOTIDE SEQUENCE</scope>
    <source>
        <tissue evidence="5">Buds collected with no treatment. Collection October 2007</tissue>
    </source>
</reference>
<evidence type="ECO:0008006" key="6">
    <source>
        <dbReference type="Google" id="ProtNLM"/>
    </source>
</evidence>
<dbReference type="GO" id="GO:0020037">
    <property type="term" value="F:heme binding"/>
    <property type="evidence" value="ECO:0007669"/>
    <property type="project" value="InterPro"/>
</dbReference>
<dbReference type="EMBL" id="BT122569">
    <property type="protein sequence ID" value="ADE75941.1"/>
    <property type="molecule type" value="mRNA"/>
</dbReference>
<dbReference type="OMA" id="KPRCYIS"/>
<evidence type="ECO:0000256" key="1">
    <source>
        <dbReference type="ARBA" id="ARBA00010617"/>
    </source>
</evidence>
<dbReference type="InterPro" id="IPR036396">
    <property type="entry name" value="Cyt_P450_sf"/>
</dbReference>
<dbReference type="InterPro" id="IPR001128">
    <property type="entry name" value="Cyt_P450"/>
</dbReference>
<organism evidence="5">
    <name type="scientific">Picea sitchensis</name>
    <name type="common">Sitka spruce</name>
    <name type="synonym">Pinus sitchensis</name>
    <dbReference type="NCBI Taxonomy" id="3332"/>
    <lineage>
        <taxon>Eukaryota</taxon>
        <taxon>Viridiplantae</taxon>
        <taxon>Streptophyta</taxon>
        <taxon>Embryophyta</taxon>
        <taxon>Tracheophyta</taxon>
        <taxon>Spermatophyta</taxon>
        <taxon>Pinopsida</taxon>
        <taxon>Pinidae</taxon>
        <taxon>Conifers I</taxon>
        <taxon>Pinales</taxon>
        <taxon>Pinaceae</taxon>
        <taxon>Picea</taxon>
    </lineage>
</organism>
<evidence type="ECO:0000256" key="4">
    <source>
        <dbReference type="ARBA" id="ARBA00023004"/>
    </source>
</evidence>
<name>D5A8S2_PICSI</name>
<comment type="similarity">
    <text evidence="1">Belongs to the cytochrome P450 family.</text>
</comment>
<dbReference type="GO" id="GO:0016705">
    <property type="term" value="F:oxidoreductase activity, acting on paired donors, with incorporation or reduction of molecular oxygen"/>
    <property type="evidence" value="ECO:0007669"/>
    <property type="project" value="InterPro"/>
</dbReference>
<dbReference type="Pfam" id="PF00067">
    <property type="entry name" value="p450"/>
    <property type="match status" value="1"/>
</dbReference>
<evidence type="ECO:0000256" key="3">
    <source>
        <dbReference type="ARBA" id="ARBA00023002"/>
    </source>
</evidence>
<sequence length="109" mass="12576">MGRMRCLWGSDADDFRPERWLNENVVFQPQSPFKFTAFQAGPRTCLGKDFAYIQMKIVAAVLIRFFKFEGVQSEKVRYSLALTLIMSGDGLNLRIKPRCYISEHGFTSK</sequence>
<dbReference type="SUPFAM" id="SSF48264">
    <property type="entry name" value="Cytochrome P450"/>
    <property type="match status" value="1"/>
</dbReference>
<protein>
    <recommendedName>
        <fullName evidence="6">Cytochrome P450-like protein</fullName>
    </recommendedName>
</protein>
<proteinExistence type="evidence at transcript level"/>
<keyword evidence="4" id="KW-0408">Iron</keyword>
<dbReference type="GO" id="GO:0004497">
    <property type="term" value="F:monooxygenase activity"/>
    <property type="evidence" value="ECO:0007669"/>
    <property type="project" value="InterPro"/>
</dbReference>
<accession>D5A8S2</accession>
<dbReference type="Gene3D" id="1.10.630.10">
    <property type="entry name" value="Cytochrome P450"/>
    <property type="match status" value="1"/>
</dbReference>